<evidence type="ECO:0000313" key="2">
    <source>
        <dbReference type="Proteomes" id="UP000237752"/>
    </source>
</evidence>
<sequence length="131" mass="13481">MAGNLGGYQVLVTVVKKLGGPATATAAVATALVAVGSTGTLGAQKIIQRLKGDRRSQSQASNEPSWIEVVDHVANDNGITLEVGARFRVIATTDDTVVIEIEGHKDNPHVVAGDYLASISAFEASDAAEPA</sequence>
<dbReference type="RefSeq" id="WP_106349834.1">
    <property type="nucleotide sequence ID" value="NZ_PVUE01000013.1"/>
</dbReference>
<comment type="caution">
    <text evidence="1">The sequence shown here is derived from an EMBL/GenBank/DDBJ whole genome shotgun (WGS) entry which is preliminary data.</text>
</comment>
<reference evidence="1 2" key="1">
    <citation type="submission" date="2018-03" db="EMBL/GenBank/DDBJ databases">
        <title>Genomic Encyclopedia of Archaeal and Bacterial Type Strains, Phase II (KMG-II): from individual species to whole genera.</title>
        <authorList>
            <person name="Goeker M."/>
        </authorList>
    </citation>
    <scope>NUCLEOTIDE SEQUENCE [LARGE SCALE GENOMIC DNA]</scope>
    <source>
        <strain evidence="1 2">DSM 100065</strain>
    </source>
</reference>
<protein>
    <submittedName>
        <fullName evidence="1">Uncharacterized protein</fullName>
    </submittedName>
</protein>
<name>A0A2T0ZX26_9ACTN</name>
<dbReference type="EMBL" id="PVUE01000013">
    <property type="protein sequence ID" value="PRZ40900.1"/>
    <property type="molecule type" value="Genomic_DNA"/>
</dbReference>
<evidence type="ECO:0000313" key="1">
    <source>
        <dbReference type="EMBL" id="PRZ40900.1"/>
    </source>
</evidence>
<accession>A0A2T0ZX26</accession>
<dbReference type="OrthoDB" id="2056174at2"/>
<keyword evidence="2" id="KW-1185">Reference proteome</keyword>
<dbReference type="Proteomes" id="UP000237752">
    <property type="component" value="Unassembled WGS sequence"/>
</dbReference>
<dbReference type="AlphaFoldDB" id="A0A2T0ZX26"/>
<organism evidence="1 2">
    <name type="scientific">Antricoccus suffuscus</name>
    <dbReference type="NCBI Taxonomy" id="1629062"/>
    <lineage>
        <taxon>Bacteria</taxon>
        <taxon>Bacillati</taxon>
        <taxon>Actinomycetota</taxon>
        <taxon>Actinomycetes</taxon>
        <taxon>Geodermatophilales</taxon>
        <taxon>Antricoccaceae</taxon>
        <taxon>Antricoccus</taxon>
    </lineage>
</organism>
<gene>
    <name evidence="1" type="ORF">CLV47_11365</name>
</gene>
<proteinExistence type="predicted"/>